<dbReference type="GO" id="GO:0003677">
    <property type="term" value="F:DNA binding"/>
    <property type="evidence" value="ECO:0007669"/>
    <property type="project" value="InterPro"/>
</dbReference>
<dbReference type="CDD" id="cd00397">
    <property type="entry name" value="DNA_BRE_C"/>
    <property type="match status" value="1"/>
</dbReference>
<sequence>MPSKRQRNGKKLWVAQINRKDFRKEKIFEDRDQALAWELEVRRLLKIGIPTDSIERLLNAGVPPEEIEAVLSKEGIHSVSLHRWANDYLSSIHVTPKTLREKRDIFRLFFKFFDPVGVTTEIQAGDALDFLNSVFARKGGNEANKARKNLLAAWNWGVEYRDFPVKNPFKAVKKFPHDVEPHYVPLLEDFIKVLDVAEGQDKVILLTFLHTGGRKSEVYNLRWEDVDLDKDEPRIRLKTRKTKDGSLESVWLPMNDELRTALLAHRLTAGKSEWVFTVQEGKYAGQKFINRRTFPKNLCQKAGVTPFGHHGIRGLGATVLAHNNVSMKVAQQFLRHKNLSTTERYLRGIKDIRPHLKVLEGGKKTGTA</sequence>
<dbReference type="RefSeq" id="WP_338601643.1">
    <property type="nucleotide sequence ID" value="NZ_AP028679.1"/>
</dbReference>
<dbReference type="KEGG" id="dmp:FAK_32360"/>
<dbReference type="Pfam" id="PF00589">
    <property type="entry name" value="Phage_integrase"/>
    <property type="match status" value="1"/>
</dbReference>
<dbReference type="PROSITE" id="PS51898">
    <property type="entry name" value="TYR_RECOMBINASE"/>
    <property type="match status" value="1"/>
</dbReference>
<dbReference type="Gene3D" id="1.10.443.10">
    <property type="entry name" value="Intergrase catalytic core"/>
    <property type="match status" value="1"/>
</dbReference>
<protein>
    <recommendedName>
        <fullName evidence="2">Tyr recombinase domain-containing protein</fullName>
    </recommendedName>
</protein>
<keyword evidence="4" id="KW-1185">Reference proteome</keyword>
<reference evidence="4" key="1">
    <citation type="journal article" date="2023" name="Arch. Microbiol.">
        <title>Desulfoferula mesophilus gen. nov. sp. nov., a mesophilic sulfate-reducing bacterium isolated from a brackish lake sediment.</title>
        <authorList>
            <person name="Watanabe T."/>
            <person name="Yabe T."/>
            <person name="Tsuji J.M."/>
            <person name="Fukui M."/>
        </authorList>
    </citation>
    <scope>NUCLEOTIDE SEQUENCE [LARGE SCALE GENOMIC DNA]</scope>
    <source>
        <strain evidence="4">12FAK</strain>
    </source>
</reference>
<dbReference type="InterPro" id="IPR011010">
    <property type="entry name" value="DNA_brk_join_enz"/>
</dbReference>
<proteinExistence type="predicted"/>
<organism evidence="3 4">
    <name type="scientific">Desulfoferula mesophila</name>
    <dbReference type="NCBI Taxonomy" id="3058419"/>
    <lineage>
        <taxon>Bacteria</taxon>
        <taxon>Pseudomonadati</taxon>
        <taxon>Thermodesulfobacteriota</taxon>
        <taxon>Desulfarculia</taxon>
        <taxon>Desulfarculales</taxon>
        <taxon>Desulfarculaceae</taxon>
        <taxon>Desulfoferula</taxon>
    </lineage>
</organism>
<dbReference type="InterPro" id="IPR050090">
    <property type="entry name" value="Tyrosine_recombinase_XerCD"/>
</dbReference>
<gene>
    <name evidence="3" type="ORF">FAK_32360</name>
</gene>
<dbReference type="InterPro" id="IPR013762">
    <property type="entry name" value="Integrase-like_cat_sf"/>
</dbReference>
<evidence type="ECO:0000259" key="2">
    <source>
        <dbReference type="PROSITE" id="PS51898"/>
    </source>
</evidence>
<accession>A0AAU9EHE7</accession>
<dbReference type="EMBL" id="AP028679">
    <property type="protein sequence ID" value="BEQ16170.1"/>
    <property type="molecule type" value="Genomic_DNA"/>
</dbReference>
<dbReference type="SUPFAM" id="SSF56349">
    <property type="entry name" value="DNA breaking-rejoining enzymes"/>
    <property type="match status" value="1"/>
</dbReference>
<keyword evidence="1" id="KW-0233">DNA recombination</keyword>
<dbReference type="GO" id="GO:0015074">
    <property type="term" value="P:DNA integration"/>
    <property type="evidence" value="ECO:0007669"/>
    <property type="project" value="InterPro"/>
</dbReference>
<evidence type="ECO:0000256" key="1">
    <source>
        <dbReference type="ARBA" id="ARBA00023172"/>
    </source>
</evidence>
<name>A0AAU9EHE7_9BACT</name>
<feature type="domain" description="Tyr recombinase" evidence="2">
    <location>
        <begin position="179"/>
        <end position="361"/>
    </location>
</feature>
<evidence type="ECO:0000313" key="4">
    <source>
        <dbReference type="Proteomes" id="UP001366166"/>
    </source>
</evidence>
<evidence type="ECO:0000313" key="3">
    <source>
        <dbReference type="EMBL" id="BEQ16170.1"/>
    </source>
</evidence>
<dbReference type="GO" id="GO:0006310">
    <property type="term" value="P:DNA recombination"/>
    <property type="evidence" value="ECO:0007669"/>
    <property type="project" value="UniProtKB-KW"/>
</dbReference>
<dbReference type="PANTHER" id="PTHR30349:SF64">
    <property type="entry name" value="PROPHAGE INTEGRASE INTD-RELATED"/>
    <property type="match status" value="1"/>
</dbReference>
<dbReference type="InterPro" id="IPR002104">
    <property type="entry name" value="Integrase_catalytic"/>
</dbReference>
<dbReference type="Proteomes" id="UP001366166">
    <property type="component" value="Chromosome"/>
</dbReference>
<dbReference type="AlphaFoldDB" id="A0AAU9EHE7"/>
<dbReference type="PANTHER" id="PTHR30349">
    <property type="entry name" value="PHAGE INTEGRASE-RELATED"/>
    <property type="match status" value="1"/>
</dbReference>